<name>A0A4Q8LWH8_9GAMM</name>
<dbReference type="Gene3D" id="1.10.530.10">
    <property type="match status" value="1"/>
</dbReference>
<dbReference type="Proteomes" id="UP000292087">
    <property type="component" value="Unassembled WGS sequence"/>
</dbReference>
<comment type="caution">
    <text evidence="3">The sequence shown here is derived from an EMBL/GenBank/DDBJ whole genome shotgun (WGS) entry which is preliminary data.</text>
</comment>
<evidence type="ECO:0000313" key="3">
    <source>
        <dbReference type="EMBL" id="TAA35889.1"/>
    </source>
</evidence>
<evidence type="ECO:0000256" key="1">
    <source>
        <dbReference type="SAM" id="MobiDB-lite"/>
    </source>
</evidence>
<organism evidence="3 4">
    <name type="scientific">Pseudoxanthomonas winnipegensis</name>
    <dbReference type="NCBI Taxonomy" id="2480810"/>
    <lineage>
        <taxon>Bacteria</taxon>
        <taxon>Pseudomonadati</taxon>
        <taxon>Pseudomonadota</taxon>
        <taxon>Gammaproteobacteria</taxon>
        <taxon>Lysobacterales</taxon>
        <taxon>Lysobacteraceae</taxon>
        <taxon>Pseudoxanthomonas</taxon>
    </lineage>
</organism>
<evidence type="ECO:0000313" key="4">
    <source>
        <dbReference type="Proteomes" id="UP000292087"/>
    </source>
</evidence>
<dbReference type="CDD" id="cd16892">
    <property type="entry name" value="LT_VirB1-like"/>
    <property type="match status" value="1"/>
</dbReference>
<feature type="compositionally biased region" description="Polar residues" evidence="1">
    <location>
        <begin position="161"/>
        <end position="172"/>
    </location>
</feature>
<dbReference type="EMBL" id="SHMF01000002">
    <property type="protein sequence ID" value="TAA35889.1"/>
    <property type="molecule type" value="Genomic_DNA"/>
</dbReference>
<proteinExistence type="predicted"/>
<dbReference type="InterPro" id="IPR023346">
    <property type="entry name" value="Lysozyme-like_dom_sf"/>
</dbReference>
<dbReference type="InterPro" id="IPR008258">
    <property type="entry name" value="Transglycosylase_SLT_dom_1"/>
</dbReference>
<dbReference type="AlphaFoldDB" id="A0A4Q8LWH8"/>
<evidence type="ECO:0000259" key="2">
    <source>
        <dbReference type="Pfam" id="PF01464"/>
    </source>
</evidence>
<sequence>MLADLMQCQNLSVPMDIMHHVVQVESSANPYAIGVVGARLVRQPQSLGEAVSTAEMLESRGYNFSVGLSQVNRYNLRKYGVNSYAQAFDRCTNLQVGSKILAECQIRAKGDWGSAFSCYYSGNFVTGFDHGYVQKIYSSMAAQRSSGLMRADAIPLAQGMASGSRSSGTTNGLEKHRGRASVEDVIPASMSSIPAGLTRQGVGAPKQDLESQVVTLDASAADAGVGSSSGIQGNSANFLMEKSATSQDDAFVF</sequence>
<protein>
    <submittedName>
        <fullName evidence="3">Lytic transglycosylase domain-containing protein</fullName>
    </submittedName>
</protein>
<accession>A0A4Q8LWH8</accession>
<feature type="region of interest" description="Disordered" evidence="1">
    <location>
        <begin position="159"/>
        <end position="180"/>
    </location>
</feature>
<dbReference type="SUPFAM" id="SSF53955">
    <property type="entry name" value="Lysozyme-like"/>
    <property type="match status" value="1"/>
</dbReference>
<dbReference type="Pfam" id="PF01464">
    <property type="entry name" value="SLT"/>
    <property type="match status" value="1"/>
</dbReference>
<gene>
    <name evidence="3" type="ORF">EA656_09510</name>
</gene>
<feature type="domain" description="Transglycosylase SLT" evidence="2">
    <location>
        <begin position="12"/>
        <end position="126"/>
    </location>
</feature>
<reference evidence="3 4" key="1">
    <citation type="submission" date="2019-02" db="EMBL/GenBank/DDBJ databases">
        <title>WGS of Pseudoxanthomonas species novum from clinical isolates.</title>
        <authorList>
            <person name="Bernier A.-M."/>
            <person name="Bernard K."/>
            <person name="Vachon A."/>
        </authorList>
    </citation>
    <scope>NUCLEOTIDE SEQUENCE [LARGE SCALE GENOMIC DNA]</scope>
    <source>
        <strain evidence="3 4">NML140781</strain>
    </source>
</reference>